<accession>A0A6I9QN65</accession>
<keyword evidence="9 16" id="KW-0067">ATP-binding</keyword>
<dbReference type="EC" id="2.7.11.1" evidence="2"/>
<reference evidence="20" key="1">
    <citation type="submission" date="2025-08" db="UniProtKB">
        <authorList>
            <consortium name="RefSeq"/>
        </authorList>
    </citation>
    <scope>IDENTIFICATION</scope>
</reference>
<dbReference type="FunFam" id="3.30.200.20:FF:000745">
    <property type="entry name" value="Phytosulfokine receptor 2"/>
    <property type="match status" value="1"/>
</dbReference>
<evidence type="ECO:0000256" key="7">
    <source>
        <dbReference type="ARBA" id="ARBA00022741"/>
    </source>
</evidence>
<keyword evidence="19" id="KW-1185">Reference proteome</keyword>
<feature type="binding site" evidence="16">
    <location>
        <position position="188"/>
    </location>
    <ligand>
        <name>ATP</name>
        <dbReference type="ChEBI" id="CHEBI:30616"/>
    </ligand>
</feature>
<evidence type="ECO:0000256" key="5">
    <source>
        <dbReference type="ARBA" id="ARBA00022692"/>
    </source>
</evidence>
<keyword evidence="3 17" id="KW-0723">Serine/threonine-protein kinase</keyword>
<evidence type="ECO:0000256" key="4">
    <source>
        <dbReference type="ARBA" id="ARBA00022679"/>
    </source>
</evidence>
<evidence type="ECO:0000259" key="18">
    <source>
        <dbReference type="PROSITE" id="PS50011"/>
    </source>
</evidence>
<evidence type="ECO:0000313" key="19">
    <source>
        <dbReference type="Proteomes" id="UP000504607"/>
    </source>
</evidence>
<keyword evidence="10" id="KW-1133">Transmembrane helix</keyword>
<evidence type="ECO:0000256" key="13">
    <source>
        <dbReference type="ARBA" id="ARBA00023180"/>
    </source>
</evidence>
<dbReference type="OrthoDB" id="4062651at2759"/>
<dbReference type="Proteomes" id="UP000504607">
    <property type="component" value="Chromosome 2"/>
</dbReference>
<sequence>MANEERILMEFGAKLSGNDNVQVKDNESRNFPPPLTVQWHLPLLPPYNQKPSHQTPIPILLLLLLLLLLRKDSDSCHGPPLPGPDRHRSRLVNSRFPRLHPPPLSLPPPLEIPILVTAAFAPHPASPAPAPFVAADETASFDPSLDHMSLNDLAAATKGFAADAIIGDGSFGFVYKARLSSGAIVAVKRLSPDAFHGLREFRAEMETLGCVRHPKLARILGYCISGADRLLIYEFLERGSLDHWLHESDSVSFPLPWPIRVQIVRGVAAGLAFLHEGCQPRIIHRDIKSSNVLLDADFGARIADFGLARRVDASRTHVSTQVAGTMGYMPPEYKAGLTAATVAVDVYSFGVLMVEVAAGERPNLLRRGEDGKEVSLVAWARRMVEEGREMEVLDGKMGKEEVREEEVKGYFKVAYKCTDESSRKRPTMGEVVSLLDHI</sequence>
<protein>
    <recommendedName>
        <fullName evidence="2">non-specific serine/threonine protein kinase</fullName>
        <ecNumber evidence="2">2.7.11.1</ecNumber>
    </recommendedName>
</protein>
<evidence type="ECO:0000256" key="17">
    <source>
        <dbReference type="RuleBase" id="RU000304"/>
    </source>
</evidence>
<dbReference type="GeneID" id="105038453"/>
<keyword evidence="6" id="KW-0732">Signal</keyword>
<dbReference type="PROSITE" id="PS50011">
    <property type="entry name" value="PROTEIN_KINASE_DOM"/>
    <property type="match status" value="1"/>
</dbReference>
<evidence type="ECO:0000256" key="15">
    <source>
        <dbReference type="ARBA" id="ARBA00048679"/>
    </source>
</evidence>
<dbReference type="InterPro" id="IPR051824">
    <property type="entry name" value="LRR_Rcpt-Like_S/T_Kinase"/>
</dbReference>
<name>A0A6I9QN65_ELAGV</name>
<dbReference type="InterPro" id="IPR008271">
    <property type="entry name" value="Ser/Thr_kinase_AS"/>
</dbReference>
<dbReference type="PROSITE" id="PS00108">
    <property type="entry name" value="PROTEIN_KINASE_ST"/>
    <property type="match status" value="1"/>
</dbReference>
<dbReference type="RefSeq" id="XP_010912565.1">
    <property type="nucleotide sequence ID" value="XM_010914263.2"/>
</dbReference>
<evidence type="ECO:0000256" key="2">
    <source>
        <dbReference type="ARBA" id="ARBA00012513"/>
    </source>
</evidence>
<evidence type="ECO:0000256" key="3">
    <source>
        <dbReference type="ARBA" id="ARBA00022527"/>
    </source>
</evidence>
<dbReference type="SMART" id="SM00220">
    <property type="entry name" value="S_TKc"/>
    <property type="match status" value="1"/>
</dbReference>
<evidence type="ECO:0000313" key="20">
    <source>
        <dbReference type="RefSeq" id="XP_010912565.1"/>
    </source>
</evidence>
<keyword evidence="7 16" id="KW-0547">Nucleotide-binding</keyword>
<evidence type="ECO:0000256" key="6">
    <source>
        <dbReference type="ARBA" id="ARBA00022729"/>
    </source>
</evidence>
<dbReference type="InterPro" id="IPR017441">
    <property type="entry name" value="Protein_kinase_ATP_BS"/>
</dbReference>
<dbReference type="PROSITE" id="PS00107">
    <property type="entry name" value="PROTEIN_KINASE_ATP"/>
    <property type="match status" value="1"/>
</dbReference>
<comment type="catalytic activity">
    <reaction evidence="15">
        <text>L-seryl-[protein] + ATP = O-phospho-L-seryl-[protein] + ADP + H(+)</text>
        <dbReference type="Rhea" id="RHEA:17989"/>
        <dbReference type="Rhea" id="RHEA-COMP:9863"/>
        <dbReference type="Rhea" id="RHEA-COMP:11604"/>
        <dbReference type="ChEBI" id="CHEBI:15378"/>
        <dbReference type="ChEBI" id="CHEBI:29999"/>
        <dbReference type="ChEBI" id="CHEBI:30616"/>
        <dbReference type="ChEBI" id="CHEBI:83421"/>
        <dbReference type="ChEBI" id="CHEBI:456216"/>
        <dbReference type="EC" id="2.7.11.1"/>
    </reaction>
</comment>
<comment type="subcellular location">
    <subcellularLocation>
        <location evidence="1">Membrane</location>
        <topology evidence="1">Single-pass type I membrane protein</topology>
    </subcellularLocation>
</comment>
<evidence type="ECO:0000256" key="8">
    <source>
        <dbReference type="ARBA" id="ARBA00022777"/>
    </source>
</evidence>
<gene>
    <name evidence="20" type="primary">LOC105038453</name>
</gene>
<evidence type="ECO:0000256" key="10">
    <source>
        <dbReference type="ARBA" id="ARBA00022989"/>
    </source>
</evidence>
<keyword evidence="12" id="KW-0675">Receptor</keyword>
<dbReference type="PANTHER" id="PTHR48006">
    <property type="entry name" value="LEUCINE-RICH REPEAT-CONTAINING PROTEIN DDB_G0281931-RELATED"/>
    <property type="match status" value="1"/>
</dbReference>
<keyword evidence="13" id="KW-0325">Glycoprotein</keyword>
<comment type="similarity">
    <text evidence="17">Belongs to the protein kinase superfamily.</text>
</comment>
<dbReference type="Gene3D" id="3.30.200.20">
    <property type="entry name" value="Phosphorylase Kinase, domain 1"/>
    <property type="match status" value="1"/>
</dbReference>
<keyword evidence="4" id="KW-0808">Transferase</keyword>
<dbReference type="InterPro" id="IPR011009">
    <property type="entry name" value="Kinase-like_dom_sf"/>
</dbReference>
<dbReference type="GO" id="GO:0005524">
    <property type="term" value="F:ATP binding"/>
    <property type="evidence" value="ECO:0007669"/>
    <property type="project" value="UniProtKB-UniRule"/>
</dbReference>
<dbReference type="InterPro" id="IPR000719">
    <property type="entry name" value="Prot_kinase_dom"/>
</dbReference>
<evidence type="ECO:0000256" key="11">
    <source>
        <dbReference type="ARBA" id="ARBA00023136"/>
    </source>
</evidence>
<feature type="domain" description="Protein kinase" evidence="18">
    <location>
        <begin position="160"/>
        <end position="438"/>
    </location>
</feature>
<dbReference type="SUPFAM" id="SSF56112">
    <property type="entry name" value="Protein kinase-like (PK-like)"/>
    <property type="match status" value="1"/>
</dbReference>
<evidence type="ECO:0000256" key="16">
    <source>
        <dbReference type="PROSITE-ProRule" id="PRU10141"/>
    </source>
</evidence>
<evidence type="ECO:0000256" key="9">
    <source>
        <dbReference type="ARBA" id="ARBA00022840"/>
    </source>
</evidence>
<evidence type="ECO:0000256" key="12">
    <source>
        <dbReference type="ARBA" id="ARBA00023170"/>
    </source>
</evidence>
<dbReference type="GO" id="GO:0004674">
    <property type="term" value="F:protein serine/threonine kinase activity"/>
    <property type="evidence" value="ECO:0007669"/>
    <property type="project" value="UniProtKB-KW"/>
</dbReference>
<dbReference type="InParanoid" id="A0A6I9QN65"/>
<keyword evidence="11" id="KW-0472">Membrane</keyword>
<keyword evidence="8 20" id="KW-0418">Kinase</keyword>
<dbReference type="PANTHER" id="PTHR48006:SF47">
    <property type="entry name" value="PHYTOSULFOKINE RECEPTOR 2-LIKE"/>
    <property type="match status" value="1"/>
</dbReference>
<dbReference type="Gene3D" id="1.10.510.10">
    <property type="entry name" value="Transferase(Phosphotransferase) domain 1"/>
    <property type="match status" value="1"/>
</dbReference>
<organism evidence="19 20">
    <name type="scientific">Elaeis guineensis var. tenera</name>
    <name type="common">Oil palm</name>
    <dbReference type="NCBI Taxonomy" id="51953"/>
    <lineage>
        <taxon>Eukaryota</taxon>
        <taxon>Viridiplantae</taxon>
        <taxon>Streptophyta</taxon>
        <taxon>Embryophyta</taxon>
        <taxon>Tracheophyta</taxon>
        <taxon>Spermatophyta</taxon>
        <taxon>Magnoliopsida</taxon>
        <taxon>Liliopsida</taxon>
        <taxon>Arecaceae</taxon>
        <taxon>Arecoideae</taxon>
        <taxon>Cocoseae</taxon>
        <taxon>Elaeidinae</taxon>
        <taxon>Elaeis</taxon>
    </lineage>
</organism>
<keyword evidence="5" id="KW-0812">Transmembrane</keyword>
<dbReference type="Pfam" id="PF07714">
    <property type="entry name" value="PK_Tyr_Ser-Thr"/>
    <property type="match status" value="1"/>
</dbReference>
<evidence type="ECO:0000256" key="14">
    <source>
        <dbReference type="ARBA" id="ARBA00047899"/>
    </source>
</evidence>
<dbReference type="InterPro" id="IPR001245">
    <property type="entry name" value="Ser-Thr/Tyr_kinase_cat_dom"/>
</dbReference>
<comment type="catalytic activity">
    <reaction evidence="14">
        <text>L-threonyl-[protein] + ATP = O-phospho-L-threonyl-[protein] + ADP + H(+)</text>
        <dbReference type="Rhea" id="RHEA:46608"/>
        <dbReference type="Rhea" id="RHEA-COMP:11060"/>
        <dbReference type="Rhea" id="RHEA-COMP:11605"/>
        <dbReference type="ChEBI" id="CHEBI:15378"/>
        <dbReference type="ChEBI" id="CHEBI:30013"/>
        <dbReference type="ChEBI" id="CHEBI:30616"/>
        <dbReference type="ChEBI" id="CHEBI:61977"/>
        <dbReference type="ChEBI" id="CHEBI:456216"/>
        <dbReference type="EC" id="2.7.11.1"/>
    </reaction>
</comment>
<evidence type="ECO:0000256" key="1">
    <source>
        <dbReference type="ARBA" id="ARBA00004479"/>
    </source>
</evidence>
<proteinExistence type="inferred from homology"/>
<dbReference type="FunFam" id="1.10.510.10:FF:000287">
    <property type="entry name" value="probable LRR receptor-like serine/threonine-protein kinase RKF3"/>
    <property type="match status" value="1"/>
</dbReference>
<dbReference type="KEGG" id="egu:105038453"/>
<dbReference type="GO" id="GO:0016020">
    <property type="term" value="C:membrane"/>
    <property type="evidence" value="ECO:0007669"/>
    <property type="project" value="UniProtKB-SubCell"/>
</dbReference>
<dbReference type="AlphaFoldDB" id="A0A6I9QN65"/>